<proteinExistence type="predicted"/>
<dbReference type="Pfam" id="PF02602">
    <property type="entry name" value="HEM4"/>
    <property type="match status" value="1"/>
</dbReference>
<dbReference type="InterPro" id="IPR036108">
    <property type="entry name" value="4pyrrol_syn_uPrphyn_synt_sf"/>
</dbReference>
<dbReference type="NCBIfam" id="NF004584">
    <property type="entry name" value="PRK05928.2-1"/>
    <property type="match status" value="1"/>
</dbReference>
<dbReference type="CDD" id="cd06578">
    <property type="entry name" value="HemD"/>
    <property type="match status" value="1"/>
</dbReference>
<dbReference type="Gene3D" id="3.40.50.10090">
    <property type="match status" value="2"/>
</dbReference>
<dbReference type="OrthoDB" id="9775656at2"/>
<dbReference type="SUPFAM" id="SSF69618">
    <property type="entry name" value="HemD-like"/>
    <property type="match status" value="1"/>
</dbReference>
<dbReference type="eggNOG" id="COG1587">
    <property type="taxonomic scope" value="Bacteria"/>
</dbReference>
<sequence>MSGLKGKVVGVAADRQLEAICTLLQKKGAEAVAYPSQGKQQLNQDISAQNVRDYIQLEFDWVILTTGIGAKTLEDASIEHGLEQHFIQQLQKESLAIRGSKTLRWLQEKELQPALVSEDGTMENLVAALPRGAETSRVFLQAYHQDDALWQETLEGLGYDVYVSKPYAFDPPEQSVTNRLRESIIAQSLDAVVFTSKTQVLNVFAEQKHEMVQSFNNGVIAVAVGKITAGQLREQGITYVVEPEVQKMGAMVVELERYYRTSQEQRLEVTTGVIKGNE</sequence>
<dbReference type="GO" id="GO:0004852">
    <property type="term" value="F:uroporphyrinogen-III synthase activity"/>
    <property type="evidence" value="ECO:0007669"/>
    <property type="project" value="InterPro"/>
</dbReference>
<dbReference type="AlphaFoldDB" id="A0A0A2UX24"/>
<comment type="caution">
    <text evidence="2">The sequence shown here is derived from an EMBL/GenBank/DDBJ whole genome shotgun (WGS) entry which is preliminary data.</text>
</comment>
<reference evidence="2 3" key="1">
    <citation type="submission" date="2013-08" db="EMBL/GenBank/DDBJ databases">
        <title>Genome of Pontibacillus chungwhensis.</title>
        <authorList>
            <person name="Wang Q."/>
            <person name="Wang G."/>
        </authorList>
    </citation>
    <scope>NUCLEOTIDE SEQUENCE [LARGE SCALE GENOMIC DNA]</scope>
    <source>
        <strain evidence="2 3">BH030062</strain>
    </source>
</reference>
<evidence type="ECO:0000259" key="1">
    <source>
        <dbReference type="Pfam" id="PF02602"/>
    </source>
</evidence>
<protein>
    <submittedName>
        <fullName evidence="2">Uroporphyrinogen-III synthase</fullName>
    </submittedName>
</protein>
<evidence type="ECO:0000313" key="2">
    <source>
        <dbReference type="EMBL" id="KGP91081.1"/>
    </source>
</evidence>
<evidence type="ECO:0000313" key="3">
    <source>
        <dbReference type="Proteomes" id="UP000030153"/>
    </source>
</evidence>
<accession>A0A0A2UX24</accession>
<name>A0A0A2UX24_9BACI</name>
<feature type="domain" description="Tetrapyrrole biosynthesis uroporphyrinogen III synthase" evidence="1">
    <location>
        <begin position="22"/>
        <end position="252"/>
    </location>
</feature>
<dbReference type="GO" id="GO:0006780">
    <property type="term" value="P:uroporphyrinogen III biosynthetic process"/>
    <property type="evidence" value="ECO:0007669"/>
    <property type="project" value="InterPro"/>
</dbReference>
<dbReference type="Proteomes" id="UP000030153">
    <property type="component" value="Unassembled WGS sequence"/>
</dbReference>
<dbReference type="InterPro" id="IPR003754">
    <property type="entry name" value="4pyrrol_synth_uPrphyn_synth"/>
</dbReference>
<keyword evidence="3" id="KW-1185">Reference proteome</keyword>
<dbReference type="STRING" id="1385513.N780_17655"/>
<dbReference type="InterPro" id="IPR039793">
    <property type="entry name" value="UROS/Hem4"/>
</dbReference>
<dbReference type="PANTHER" id="PTHR40082">
    <property type="entry name" value="BLR5956 PROTEIN"/>
    <property type="match status" value="1"/>
</dbReference>
<dbReference type="EMBL" id="AVBG01000008">
    <property type="protein sequence ID" value="KGP91081.1"/>
    <property type="molecule type" value="Genomic_DNA"/>
</dbReference>
<gene>
    <name evidence="2" type="ORF">N780_17655</name>
</gene>
<dbReference type="PANTHER" id="PTHR40082:SF1">
    <property type="entry name" value="BLR5956 PROTEIN"/>
    <property type="match status" value="1"/>
</dbReference>
<organism evidence="2 3">
    <name type="scientific">Pontibacillus chungwhensis BH030062</name>
    <dbReference type="NCBI Taxonomy" id="1385513"/>
    <lineage>
        <taxon>Bacteria</taxon>
        <taxon>Bacillati</taxon>
        <taxon>Bacillota</taxon>
        <taxon>Bacilli</taxon>
        <taxon>Bacillales</taxon>
        <taxon>Bacillaceae</taxon>
        <taxon>Pontibacillus</taxon>
    </lineage>
</organism>
<dbReference type="RefSeq" id="WP_052115041.1">
    <property type="nucleotide sequence ID" value="NZ_AVBG01000008.1"/>
</dbReference>